<keyword evidence="3" id="KW-1185">Reference proteome</keyword>
<dbReference type="Proteomes" id="UP000005239">
    <property type="component" value="Unassembled WGS sequence"/>
</dbReference>
<name>A0A2A6D039_PRIPA</name>
<organism evidence="2 3">
    <name type="scientific">Pristionchus pacificus</name>
    <name type="common">Parasitic nematode worm</name>
    <dbReference type="NCBI Taxonomy" id="54126"/>
    <lineage>
        <taxon>Eukaryota</taxon>
        <taxon>Metazoa</taxon>
        <taxon>Ecdysozoa</taxon>
        <taxon>Nematoda</taxon>
        <taxon>Chromadorea</taxon>
        <taxon>Rhabditida</taxon>
        <taxon>Rhabditina</taxon>
        <taxon>Diplogasteromorpha</taxon>
        <taxon>Diplogasteroidea</taxon>
        <taxon>Neodiplogasteridae</taxon>
        <taxon>Pristionchus</taxon>
    </lineage>
</organism>
<protein>
    <submittedName>
        <fullName evidence="2">Uncharacterized protein</fullName>
    </submittedName>
</protein>
<evidence type="ECO:0000256" key="1">
    <source>
        <dbReference type="SAM" id="MobiDB-lite"/>
    </source>
</evidence>
<accession>A0A2A6D039</accession>
<sequence>MQFLTSDGRMGRRWSEGGVGQRGTGVSERKSVSGALLETGTEEGVILRRVGVRGPGVALDGVFVADRVYGRTRKLSSGVPSTINILIQSDPGSKQVVVRREGESRDDAHILKHPSSIREGVVDLQSDSSSRRFPRPTGAQLLLEEGVSVERPGSREEVSQKVLMVVVGVGVEGSAPEVTVSPWAHSGVEVSSHNAVEVGLRHGEAGKVRAAEVNANGGKARGEDGVGEDRGDKSGMDEKSDSADVLLVDLLTKYQPSSVSERVLLRLVRLGLLQANDVVSNSFDGVLQHGNRSIRCEGAAVEGANADALVVSLGFGLFRDWMSLPPLHRHRRQAGRGAEWGLS</sequence>
<proteinExistence type="predicted"/>
<feature type="region of interest" description="Disordered" evidence="1">
    <location>
        <begin position="1"/>
        <end position="32"/>
    </location>
</feature>
<reference evidence="2" key="2">
    <citation type="submission" date="2022-06" db="UniProtKB">
        <authorList>
            <consortium name="EnsemblMetazoa"/>
        </authorList>
    </citation>
    <scope>IDENTIFICATION</scope>
    <source>
        <strain evidence="2">PS312</strain>
    </source>
</reference>
<reference evidence="3" key="1">
    <citation type="journal article" date="2008" name="Nat. Genet.">
        <title>The Pristionchus pacificus genome provides a unique perspective on nematode lifestyle and parasitism.</title>
        <authorList>
            <person name="Dieterich C."/>
            <person name="Clifton S.W."/>
            <person name="Schuster L.N."/>
            <person name="Chinwalla A."/>
            <person name="Delehaunty K."/>
            <person name="Dinkelacker I."/>
            <person name="Fulton L."/>
            <person name="Fulton R."/>
            <person name="Godfrey J."/>
            <person name="Minx P."/>
            <person name="Mitreva M."/>
            <person name="Roeseler W."/>
            <person name="Tian H."/>
            <person name="Witte H."/>
            <person name="Yang S.P."/>
            <person name="Wilson R.K."/>
            <person name="Sommer R.J."/>
        </authorList>
    </citation>
    <scope>NUCLEOTIDE SEQUENCE [LARGE SCALE GENOMIC DNA]</scope>
    <source>
        <strain evidence="3">PS312</strain>
    </source>
</reference>
<evidence type="ECO:0000313" key="2">
    <source>
        <dbReference type="EnsemblMetazoa" id="PPA38465.1"/>
    </source>
</evidence>
<dbReference type="AlphaFoldDB" id="A0A2A6D039"/>
<gene>
    <name evidence="2" type="primary">WBGene00276834</name>
</gene>
<feature type="compositionally biased region" description="Basic and acidic residues" evidence="1">
    <location>
        <begin position="220"/>
        <end position="239"/>
    </location>
</feature>
<accession>A0A8R1UTM6</accession>
<feature type="region of interest" description="Disordered" evidence="1">
    <location>
        <begin position="215"/>
        <end position="239"/>
    </location>
</feature>
<evidence type="ECO:0000313" key="3">
    <source>
        <dbReference type="Proteomes" id="UP000005239"/>
    </source>
</evidence>
<dbReference type="EnsemblMetazoa" id="PPA38465.1">
    <property type="protein sequence ID" value="PPA38465.1"/>
    <property type="gene ID" value="WBGene00276834"/>
</dbReference>